<evidence type="ECO:0000256" key="1">
    <source>
        <dbReference type="ARBA" id="ARBA00022630"/>
    </source>
</evidence>
<organism evidence="4">
    <name type="scientific">freshwater metagenome</name>
    <dbReference type="NCBI Taxonomy" id="449393"/>
    <lineage>
        <taxon>unclassified sequences</taxon>
        <taxon>metagenomes</taxon>
        <taxon>ecological metagenomes</taxon>
    </lineage>
</organism>
<keyword evidence="1" id="KW-0285">Flavoprotein</keyword>
<proteinExistence type="predicted"/>
<evidence type="ECO:0000313" key="4">
    <source>
        <dbReference type="EMBL" id="CAB4961228.1"/>
    </source>
</evidence>
<dbReference type="InterPro" id="IPR051209">
    <property type="entry name" value="FAD-bind_Monooxygenase_sf"/>
</dbReference>
<dbReference type="InterPro" id="IPR036188">
    <property type="entry name" value="FAD/NAD-bd_sf"/>
</dbReference>
<dbReference type="InterPro" id="IPR020946">
    <property type="entry name" value="Flavin_mOase-like"/>
</dbReference>
<dbReference type="EMBL" id="CAFBNL010000107">
    <property type="protein sequence ID" value="CAB4961228.1"/>
    <property type="molecule type" value="Genomic_DNA"/>
</dbReference>
<name>A0A6J7KXQ0_9ZZZZ</name>
<keyword evidence="2" id="KW-0274">FAD</keyword>
<dbReference type="GO" id="GO:0004499">
    <property type="term" value="F:N,N-dimethylaniline monooxygenase activity"/>
    <property type="evidence" value="ECO:0007669"/>
    <property type="project" value="InterPro"/>
</dbReference>
<dbReference type="PANTHER" id="PTHR42877:SF4">
    <property type="entry name" value="FAD_NAD(P)-BINDING DOMAIN-CONTAINING PROTEIN-RELATED"/>
    <property type="match status" value="1"/>
</dbReference>
<dbReference type="Pfam" id="PF00743">
    <property type="entry name" value="FMO-like"/>
    <property type="match status" value="1"/>
</dbReference>
<sequence>MTNHNSVSQHDFAGLPFVDDDSTLARHIADLSVPTLMLSMVHMTGDISVLDGLPLPAGIYLNEVQGFMSDEDQQIVRDRALTVISNYRDGGCVLPGSLSADLIHEMMNLLVVQEVPDEYVPLLLEELGLDAPDSREVALEGISADKRSAFNVVVIGAGMSGILAAQRLEHAGFSYTVIEKNAGVGGTWYENRYPGARVDVGNHFYCYSFAPRDDWSEFFARQPELQSYFEDCAHEFEIYRNIRFETEVVSAAWSETDAQWRVLIRKVDGTTESIYAQSVISAVGQLNRPILPEIEGRESFTGLAMHSAAWIDGADLAGKRVAVIGTGASAFQIVPTIAPEVESLGVFQRSAPWMFPNPHYHDAVGEGVAWAMRHLPYYGRWYRLLIFWPACDGGLPAMKVDPEWPHQDRAVSAINDAARDFFTQWMVEQVGADAELAEKIVPDYVCLGKRTLQDNGSWLGALTRPNVDLITNPIDRIVPDGVVTVDGTLHEFDVIIYATGFHANRYLWPMEIIGRDGVVLGEQWGDEPTAYLGITIPNFPNLFCVYGPGTNLAHGGSLFFHSECQVRYIMECLEMLLESEKSSIECTALAHDEYNERLQAELETMIWSHPSIRNSWYRNDSGSIYILSPWRLVDYWSWTRKPDADAFLLS</sequence>
<dbReference type="SUPFAM" id="SSF51905">
    <property type="entry name" value="FAD/NAD(P)-binding domain"/>
    <property type="match status" value="1"/>
</dbReference>
<keyword evidence="3" id="KW-0560">Oxidoreductase</keyword>
<dbReference type="AlphaFoldDB" id="A0A6J7KXQ0"/>
<dbReference type="GO" id="GO:0050660">
    <property type="term" value="F:flavin adenine dinucleotide binding"/>
    <property type="evidence" value="ECO:0007669"/>
    <property type="project" value="InterPro"/>
</dbReference>
<protein>
    <submittedName>
        <fullName evidence="4">Unannotated protein</fullName>
    </submittedName>
</protein>
<dbReference type="PANTHER" id="PTHR42877">
    <property type="entry name" value="L-ORNITHINE N(5)-MONOOXYGENASE-RELATED"/>
    <property type="match status" value="1"/>
</dbReference>
<reference evidence="4" key="1">
    <citation type="submission" date="2020-05" db="EMBL/GenBank/DDBJ databases">
        <authorList>
            <person name="Chiriac C."/>
            <person name="Salcher M."/>
            <person name="Ghai R."/>
            <person name="Kavagutti S V."/>
        </authorList>
    </citation>
    <scope>NUCLEOTIDE SEQUENCE</scope>
</reference>
<gene>
    <name evidence="4" type="ORF">UFOPK3789_01298</name>
</gene>
<evidence type="ECO:0000256" key="2">
    <source>
        <dbReference type="ARBA" id="ARBA00022827"/>
    </source>
</evidence>
<dbReference type="Gene3D" id="3.50.50.60">
    <property type="entry name" value="FAD/NAD(P)-binding domain"/>
    <property type="match status" value="2"/>
</dbReference>
<dbReference type="GO" id="GO:0050661">
    <property type="term" value="F:NADP binding"/>
    <property type="evidence" value="ECO:0007669"/>
    <property type="project" value="InterPro"/>
</dbReference>
<evidence type="ECO:0000256" key="3">
    <source>
        <dbReference type="ARBA" id="ARBA00023002"/>
    </source>
</evidence>
<accession>A0A6J7KXQ0</accession>